<dbReference type="Proteomes" id="UP001204953">
    <property type="component" value="Unassembled WGS sequence"/>
</dbReference>
<keyword evidence="5" id="KW-1185">Reference proteome</keyword>
<name>A0AAE3GWW5_9CYAN</name>
<protein>
    <submittedName>
        <fullName evidence="4">Response regulator</fullName>
    </submittedName>
</protein>
<dbReference type="RefSeq" id="WP_254014298.1">
    <property type="nucleotide sequence ID" value="NZ_JAMZMM010000351.1"/>
</dbReference>
<proteinExistence type="predicted"/>
<evidence type="ECO:0000313" key="4">
    <source>
        <dbReference type="EMBL" id="MCP2731562.1"/>
    </source>
</evidence>
<keyword evidence="1 2" id="KW-0597">Phosphoprotein</keyword>
<sequence>MTTSEIVTTDDLIQQIIYRAIEQFTGWLEVAVSEKKKWRIYFWSGLISGGSSIHPMRSWYRQLSRHCPQLTGDPIAQEFHKQDGNYRFLVKLVKEEKISQEQMREVIEGNLIEIFFDIIQLFAQQSSDSKLGVNYSWIPQIIIDSPLVVLQANETWRQAMQLWEAWQRGGLTEVSPNLAPRVLQPEELQSQTSELIYRNLLSLADGNLTFRDLAVKLNRNLLLLIQPMLPYIRQELIGLIEVEDLNITINLPLDNDMKESKKLEADNLNTSGYKPSSISPLVACIDDSRVDNIAINHIITNGGYRCITIQDGYQAISTLLSHKPDLIFLDLIMPITNGFEICAQIRRIPLFKDTPVIIVTGKDGVIDRTRAKIVGASGFLTKPIKREEVLKILNTHLPTPSPVKS</sequence>
<dbReference type="InterPro" id="IPR011006">
    <property type="entry name" value="CheY-like_superfamily"/>
</dbReference>
<feature type="domain" description="Response regulatory" evidence="3">
    <location>
        <begin position="281"/>
        <end position="397"/>
    </location>
</feature>
<reference evidence="4" key="1">
    <citation type="submission" date="2022-06" db="EMBL/GenBank/DDBJ databases">
        <title>New cyanobacteria of genus Symplocastrum in benthos of Lake Baikal.</title>
        <authorList>
            <person name="Sorokovikova E."/>
            <person name="Tikhonova I."/>
            <person name="Krasnopeev A."/>
            <person name="Evseev P."/>
            <person name="Gladkikh A."/>
            <person name="Belykh O."/>
        </authorList>
    </citation>
    <scope>NUCLEOTIDE SEQUENCE</scope>
    <source>
        <strain evidence="4">BBK-W-15</strain>
    </source>
</reference>
<dbReference type="InterPro" id="IPR024186">
    <property type="entry name" value="Sig_transdc_resp-reg_PatA"/>
</dbReference>
<dbReference type="InterPro" id="IPR001789">
    <property type="entry name" value="Sig_transdc_resp-reg_receiver"/>
</dbReference>
<dbReference type="PANTHER" id="PTHR44591:SF23">
    <property type="entry name" value="CHEY SUBFAMILY"/>
    <property type="match status" value="1"/>
</dbReference>
<dbReference type="EMBL" id="JAMZMM010000351">
    <property type="protein sequence ID" value="MCP2731562.1"/>
    <property type="molecule type" value="Genomic_DNA"/>
</dbReference>
<dbReference type="InterPro" id="IPR050595">
    <property type="entry name" value="Bact_response_regulator"/>
</dbReference>
<comment type="caution">
    <text evidence="4">The sequence shown here is derived from an EMBL/GenBank/DDBJ whole genome shotgun (WGS) entry which is preliminary data.</text>
</comment>
<dbReference type="PROSITE" id="PS50110">
    <property type="entry name" value="RESPONSE_REGULATORY"/>
    <property type="match status" value="1"/>
</dbReference>
<dbReference type="GO" id="GO:0000160">
    <property type="term" value="P:phosphorelay signal transduction system"/>
    <property type="evidence" value="ECO:0007669"/>
    <property type="project" value="InterPro"/>
</dbReference>
<feature type="modified residue" description="4-aspartylphosphate" evidence="2">
    <location>
        <position position="330"/>
    </location>
</feature>
<evidence type="ECO:0000256" key="1">
    <source>
        <dbReference type="ARBA" id="ARBA00022553"/>
    </source>
</evidence>
<dbReference type="SUPFAM" id="SSF52172">
    <property type="entry name" value="CheY-like"/>
    <property type="match status" value="1"/>
</dbReference>
<gene>
    <name evidence="4" type="ORF">NJ959_24345</name>
</gene>
<dbReference type="Pfam" id="PF00072">
    <property type="entry name" value="Response_reg"/>
    <property type="match status" value="1"/>
</dbReference>
<organism evidence="4 5">
    <name type="scientific">Limnofasciculus baicalensis BBK-W-15</name>
    <dbReference type="NCBI Taxonomy" id="2699891"/>
    <lineage>
        <taxon>Bacteria</taxon>
        <taxon>Bacillati</taxon>
        <taxon>Cyanobacteriota</taxon>
        <taxon>Cyanophyceae</taxon>
        <taxon>Coleofasciculales</taxon>
        <taxon>Coleofasciculaceae</taxon>
        <taxon>Limnofasciculus</taxon>
        <taxon>Limnofasciculus baicalensis</taxon>
    </lineage>
</organism>
<evidence type="ECO:0000313" key="5">
    <source>
        <dbReference type="Proteomes" id="UP001204953"/>
    </source>
</evidence>
<accession>A0AAE3GWW5</accession>
<dbReference type="PIRSF" id="PIRSF005897">
    <property type="entry name" value="RR_PatA"/>
    <property type="match status" value="1"/>
</dbReference>
<dbReference type="AlphaFoldDB" id="A0AAE3GWW5"/>
<evidence type="ECO:0000256" key="2">
    <source>
        <dbReference type="PROSITE-ProRule" id="PRU00169"/>
    </source>
</evidence>
<dbReference type="SMART" id="SM00448">
    <property type="entry name" value="REC"/>
    <property type="match status" value="1"/>
</dbReference>
<dbReference type="PANTHER" id="PTHR44591">
    <property type="entry name" value="STRESS RESPONSE REGULATOR PROTEIN 1"/>
    <property type="match status" value="1"/>
</dbReference>
<dbReference type="Gene3D" id="3.40.50.2300">
    <property type="match status" value="1"/>
</dbReference>
<evidence type="ECO:0000259" key="3">
    <source>
        <dbReference type="PROSITE" id="PS50110"/>
    </source>
</evidence>